<evidence type="ECO:0000256" key="3">
    <source>
        <dbReference type="ARBA" id="ARBA00004286"/>
    </source>
</evidence>
<dbReference type="InterPro" id="IPR003701">
    <property type="entry name" value="Mre11"/>
</dbReference>
<keyword evidence="11 16" id="KW-0269">Exonuclease</keyword>
<protein>
    <recommendedName>
        <fullName evidence="16">Double-strand break repair protein</fullName>
    </recommendedName>
</protein>
<reference evidence="21 22" key="1">
    <citation type="submission" date="2019-01" db="EMBL/GenBank/DDBJ databases">
        <authorList>
            <person name="Sayadi A."/>
        </authorList>
    </citation>
    <scope>NUCLEOTIDE SEQUENCE [LARGE SCALE GENOMIC DNA]</scope>
</reference>
<dbReference type="InterPro" id="IPR038487">
    <property type="entry name" value="Mre11_capping_dom"/>
</dbReference>
<dbReference type="GO" id="GO:0000723">
    <property type="term" value="P:telomere maintenance"/>
    <property type="evidence" value="ECO:0007669"/>
    <property type="project" value="TreeGrafter"/>
</dbReference>
<dbReference type="Pfam" id="PF00149">
    <property type="entry name" value="Metallophos"/>
    <property type="match status" value="1"/>
</dbReference>
<dbReference type="GO" id="GO:0000014">
    <property type="term" value="F:single-stranded DNA endodeoxyribonuclease activity"/>
    <property type="evidence" value="ECO:0007669"/>
    <property type="project" value="TreeGrafter"/>
</dbReference>
<dbReference type="InterPro" id="IPR007281">
    <property type="entry name" value="Mre11_DNA-bd"/>
</dbReference>
<dbReference type="SMART" id="SM01347">
    <property type="entry name" value="Mre11_DNA_bind"/>
    <property type="match status" value="1"/>
</dbReference>
<evidence type="ECO:0000256" key="9">
    <source>
        <dbReference type="ARBA" id="ARBA00022763"/>
    </source>
</evidence>
<evidence type="ECO:0000256" key="6">
    <source>
        <dbReference type="ARBA" id="ARBA00022722"/>
    </source>
</evidence>
<dbReference type="InterPro" id="IPR029052">
    <property type="entry name" value="Metallo-depent_PP-like"/>
</dbReference>
<dbReference type="GO" id="GO:0035861">
    <property type="term" value="C:site of double-strand break"/>
    <property type="evidence" value="ECO:0007669"/>
    <property type="project" value="TreeGrafter"/>
</dbReference>
<dbReference type="PANTHER" id="PTHR10139">
    <property type="entry name" value="DOUBLE-STRAND BREAK REPAIR PROTEIN MRE11"/>
    <property type="match status" value="1"/>
</dbReference>
<evidence type="ECO:0000256" key="5">
    <source>
        <dbReference type="ARBA" id="ARBA00022454"/>
    </source>
</evidence>
<dbReference type="CDD" id="cd00840">
    <property type="entry name" value="MPP_Mre11_N"/>
    <property type="match status" value="1"/>
</dbReference>
<accession>A0A653DQ11</accession>
<dbReference type="NCBIfam" id="TIGR00583">
    <property type="entry name" value="mre11"/>
    <property type="match status" value="1"/>
</dbReference>
<evidence type="ECO:0000256" key="8">
    <source>
        <dbReference type="ARBA" id="ARBA00022759"/>
    </source>
</evidence>
<evidence type="ECO:0000256" key="11">
    <source>
        <dbReference type="ARBA" id="ARBA00022839"/>
    </source>
</evidence>
<keyword evidence="8 16" id="KW-0255">Endonuclease</keyword>
<dbReference type="GO" id="GO:0030870">
    <property type="term" value="C:Mre11 complex"/>
    <property type="evidence" value="ECO:0007669"/>
    <property type="project" value="UniProtKB-UniRule"/>
</dbReference>
<dbReference type="GO" id="GO:0000724">
    <property type="term" value="P:double-strand break repair via homologous recombination"/>
    <property type="evidence" value="ECO:0007669"/>
    <property type="project" value="TreeGrafter"/>
</dbReference>
<dbReference type="OrthoDB" id="30417at2759"/>
<dbReference type="Pfam" id="PF04152">
    <property type="entry name" value="Mre11_DNA_bind"/>
    <property type="match status" value="1"/>
</dbReference>
<feature type="compositionally biased region" description="Low complexity" evidence="19">
    <location>
        <begin position="515"/>
        <end position="527"/>
    </location>
</feature>
<evidence type="ECO:0000313" key="21">
    <source>
        <dbReference type="EMBL" id="VEN61592.1"/>
    </source>
</evidence>
<evidence type="ECO:0000256" key="2">
    <source>
        <dbReference type="ARBA" id="ARBA00004123"/>
    </source>
</evidence>
<evidence type="ECO:0000256" key="15">
    <source>
        <dbReference type="ARBA" id="ARBA00023254"/>
    </source>
</evidence>
<dbReference type="GO" id="GO:0030145">
    <property type="term" value="F:manganese ion binding"/>
    <property type="evidence" value="ECO:0007669"/>
    <property type="project" value="UniProtKB-UniRule"/>
</dbReference>
<gene>
    <name evidence="21" type="ORF">CALMAC_LOCUS18960</name>
</gene>
<keyword evidence="15 16" id="KW-0469">Meiosis</keyword>
<evidence type="ECO:0000256" key="12">
    <source>
        <dbReference type="ARBA" id="ARBA00023204"/>
    </source>
</evidence>
<comment type="similarity">
    <text evidence="4 16 18">Belongs to the MRE11/RAD32 family.</text>
</comment>
<dbReference type="InterPro" id="IPR041796">
    <property type="entry name" value="Mre11_N"/>
</dbReference>
<comment type="cofactor">
    <cofactor evidence="1 16">
        <name>Mn(2+)</name>
        <dbReference type="ChEBI" id="CHEBI:29035"/>
    </cofactor>
</comment>
<evidence type="ECO:0000256" key="18">
    <source>
        <dbReference type="RuleBase" id="RU003447"/>
    </source>
</evidence>
<dbReference type="GO" id="GO:0042138">
    <property type="term" value="P:meiotic DNA double-strand break formation"/>
    <property type="evidence" value="ECO:0007669"/>
    <property type="project" value="TreeGrafter"/>
</dbReference>
<dbReference type="PIRSF" id="PIRSF000882">
    <property type="entry name" value="DSB_repair_MRE11"/>
    <property type="match status" value="1"/>
</dbReference>
<sequence length="587" mass="65116">MSRSAEDVMTILVATDIHLGYMENDPIRGQDTFNTLEEVLKIAQAEEVDFILLGGDLFHVAKPSPYCIHKCTELIRKYCLGDKPVEIEFRSDPHTTLTGSFNETVNYEDPNLNVSIPVFSIHGNHDDPTGQRHISAMDLLASAGLVNYFGKCNNYDQVDIVPILLRKGQTKLALYGLSHIKDERLGRLFLSKKVKMAPPEDSDNWFHLLVWHQNRATRGLKNFIPDDCLPGFLDLVVWGHEHDCRINPERKVNDVFVSQPGSTVATSLAAGEALPKHVGILKVHQKDFKMMPVELKSVRPFIFDEITLETVEGLDVGRKSNKTPADLALIEVKKKIEEMIQKAKDLGHHEPVSNHPLIRLKVNCKNENQLFNTIRVGQIYAGQVANPDDMIKCQVLRDKTRRAGRQAVEDIEMERDNVSRVEDMVTDYFEQNDVLKCLPVTAINETTRRFVDFDDTDAFQTAIAHMKKQCLAYLESKMPDANEIDECISQFKNETKAELQRSVVELLGKRTGSSGAAAAASQSVQSGAAGGGAKGASSRRGGGRKAAPAATTAADKSIEVSDEEDQPRPTAAAKGRRKGPAPAAKKR</sequence>
<proteinExistence type="inferred from homology"/>
<evidence type="ECO:0000256" key="10">
    <source>
        <dbReference type="ARBA" id="ARBA00022801"/>
    </source>
</evidence>
<evidence type="ECO:0000256" key="17">
    <source>
        <dbReference type="PIRSR" id="PIRSR000882-1"/>
    </source>
</evidence>
<keyword evidence="13 16" id="KW-0464">Manganese</keyword>
<dbReference type="GO" id="GO:0007095">
    <property type="term" value="P:mitotic G2 DNA damage checkpoint signaling"/>
    <property type="evidence" value="ECO:0007669"/>
    <property type="project" value="TreeGrafter"/>
</dbReference>
<dbReference type="Proteomes" id="UP000410492">
    <property type="component" value="Unassembled WGS sequence"/>
</dbReference>
<dbReference type="GO" id="GO:0006303">
    <property type="term" value="P:double-strand break repair via nonhomologous end joining"/>
    <property type="evidence" value="ECO:0007669"/>
    <property type="project" value="TreeGrafter"/>
</dbReference>
<comment type="function">
    <text evidence="16">Core component of the MRN complex, which plays a central role in double-strand break (DSB) repair, DNA recombination, maintenance of telomere integrity and meiosis. The MRN complex is involved in the repair of DNA double-strand breaks (DSBs) via homologous recombination (HR), an error-free mechanism which primarily occurs during S and G2 phases. The complex (1) mediates the end resection of damaged DNA, which generates proper single-stranded DNA, a key initial steps in HR, and is (2) required for the recruitment of other repair factors and efficient activation of ATM and ATR upon DNA damage. Within the MRN complex, MRE11 possesses both single-strand endonuclease activity and double-strand-specific 3'-5' exonuclease activity. MRE11 first endonucleolytically cleaves the 5' strand at DNA DSB ends to prevent non-homologous end joining (NHEJ) and licence HR. It then generates a single-stranded DNA gap via 3' to 5' exonucleolytic degradation, which is required for single-strand invasion and recombination.</text>
</comment>
<feature type="compositionally biased region" description="Basic residues" evidence="19">
    <location>
        <begin position="574"/>
        <end position="587"/>
    </location>
</feature>
<keyword evidence="9 16" id="KW-0227">DNA damage</keyword>
<dbReference type="InterPro" id="IPR004843">
    <property type="entry name" value="Calcineurin-like_PHP"/>
</dbReference>
<keyword evidence="7" id="KW-0479">Metal-binding</keyword>
<evidence type="ECO:0000256" key="14">
    <source>
        <dbReference type="ARBA" id="ARBA00023242"/>
    </source>
</evidence>
<evidence type="ECO:0000256" key="1">
    <source>
        <dbReference type="ARBA" id="ARBA00001936"/>
    </source>
</evidence>
<evidence type="ECO:0000259" key="20">
    <source>
        <dbReference type="SMART" id="SM01347"/>
    </source>
</evidence>
<dbReference type="FunFam" id="3.60.21.10:FF:000011">
    <property type="entry name" value="Double-strand break repair protein"/>
    <property type="match status" value="1"/>
</dbReference>
<keyword evidence="14 16" id="KW-0539">Nucleus</keyword>
<dbReference type="GO" id="GO:0031573">
    <property type="term" value="P:mitotic intra-S DNA damage checkpoint signaling"/>
    <property type="evidence" value="ECO:0007669"/>
    <property type="project" value="TreeGrafter"/>
</dbReference>
<dbReference type="GO" id="GO:0008296">
    <property type="term" value="F:3'-5'-DNA exonuclease activity"/>
    <property type="evidence" value="ECO:0007669"/>
    <property type="project" value="InterPro"/>
</dbReference>
<evidence type="ECO:0000256" key="16">
    <source>
        <dbReference type="PIRNR" id="PIRNR000882"/>
    </source>
</evidence>
<dbReference type="AlphaFoldDB" id="A0A653DQ11"/>
<evidence type="ECO:0000256" key="19">
    <source>
        <dbReference type="SAM" id="MobiDB-lite"/>
    </source>
</evidence>
<evidence type="ECO:0000313" key="22">
    <source>
        <dbReference type="Proteomes" id="UP000410492"/>
    </source>
</evidence>
<keyword evidence="22" id="KW-1185">Reference proteome</keyword>
<dbReference type="Gene3D" id="3.60.21.10">
    <property type="match status" value="1"/>
</dbReference>
<evidence type="ECO:0000256" key="4">
    <source>
        <dbReference type="ARBA" id="ARBA00009028"/>
    </source>
</evidence>
<dbReference type="GO" id="GO:0097552">
    <property type="term" value="P:mitochondrial double-strand break repair via homologous recombination"/>
    <property type="evidence" value="ECO:0007669"/>
    <property type="project" value="TreeGrafter"/>
</dbReference>
<organism evidence="21 22">
    <name type="scientific">Callosobruchus maculatus</name>
    <name type="common">Southern cowpea weevil</name>
    <name type="synonym">Pulse bruchid</name>
    <dbReference type="NCBI Taxonomy" id="64391"/>
    <lineage>
        <taxon>Eukaryota</taxon>
        <taxon>Metazoa</taxon>
        <taxon>Ecdysozoa</taxon>
        <taxon>Arthropoda</taxon>
        <taxon>Hexapoda</taxon>
        <taxon>Insecta</taxon>
        <taxon>Pterygota</taxon>
        <taxon>Neoptera</taxon>
        <taxon>Endopterygota</taxon>
        <taxon>Coleoptera</taxon>
        <taxon>Polyphaga</taxon>
        <taxon>Cucujiformia</taxon>
        <taxon>Chrysomeloidea</taxon>
        <taxon>Chrysomelidae</taxon>
        <taxon>Bruchinae</taxon>
        <taxon>Bruchini</taxon>
        <taxon>Callosobruchus</taxon>
    </lineage>
</organism>
<feature type="active site" description="Proton donor" evidence="17">
    <location>
        <position position="125"/>
    </location>
</feature>
<dbReference type="EMBL" id="CAACVG010013260">
    <property type="protein sequence ID" value="VEN61592.1"/>
    <property type="molecule type" value="Genomic_DNA"/>
</dbReference>
<feature type="domain" description="Mre11 DNA-binding" evidence="20">
    <location>
        <begin position="288"/>
        <end position="450"/>
    </location>
</feature>
<keyword evidence="10 16" id="KW-0378">Hydrolase</keyword>
<name>A0A653DQ11_CALMS</name>
<dbReference type="SUPFAM" id="SSF56300">
    <property type="entry name" value="Metallo-dependent phosphatases"/>
    <property type="match status" value="1"/>
</dbReference>
<keyword evidence="6 16" id="KW-0540">Nuclease</keyword>
<comment type="subcellular location">
    <subcellularLocation>
        <location evidence="3">Chromosome</location>
    </subcellularLocation>
    <subcellularLocation>
        <location evidence="2 16">Nucleus</location>
    </subcellularLocation>
</comment>
<dbReference type="PANTHER" id="PTHR10139:SF1">
    <property type="entry name" value="DOUBLE-STRAND BREAK REPAIR PROTEIN MRE11"/>
    <property type="match status" value="1"/>
</dbReference>
<keyword evidence="12 16" id="KW-0234">DNA repair</keyword>
<dbReference type="Gene3D" id="3.30.110.110">
    <property type="entry name" value="Mre11, capping domain"/>
    <property type="match status" value="1"/>
</dbReference>
<feature type="compositionally biased region" description="Low complexity" evidence="19">
    <location>
        <begin position="535"/>
        <end position="554"/>
    </location>
</feature>
<keyword evidence="5" id="KW-0158">Chromosome</keyword>
<feature type="region of interest" description="Disordered" evidence="19">
    <location>
        <begin position="515"/>
        <end position="587"/>
    </location>
</feature>
<evidence type="ECO:0000256" key="7">
    <source>
        <dbReference type="ARBA" id="ARBA00022723"/>
    </source>
</evidence>
<evidence type="ECO:0000256" key="13">
    <source>
        <dbReference type="ARBA" id="ARBA00023211"/>
    </source>
</evidence>